<dbReference type="EMBL" id="JAUSUW010000010">
    <property type="protein sequence ID" value="MDQ0422289.1"/>
    <property type="molecule type" value="Genomic_DNA"/>
</dbReference>
<dbReference type="Proteomes" id="UP001238496">
    <property type="component" value="Unassembled WGS sequence"/>
</dbReference>
<dbReference type="PANTHER" id="PTHR35862:SF1">
    <property type="entry name" value="FELS-2 PROPHAGE PROTEIN"/>
    <property type="match status" value="1"/>
</dbReference>
<dbReference type="PIRSF" id="PIRSF020481">
    <property type="entry name" value="BAP"/>
    <property type="match status" value="1"/>
</dbReference>
<dbReference type="PANTHER" id="PTHR35862">
    <property type="entry name" value="FELS-2 PROPHAGE PROTEIN"/>
    <property type="match status" value="1"/>
</dbReference>
<evidence type="ECO:0000313" key="3">
    <source>
        <dbReference type="Proteomes" id="UP001238496"/>
    </source>
</evidence>
<comment type="caution">
    <text evidence="2">The sequence shown here is derived from an EMBL/GenBank/DDBJ whole genome shotgun (WGS) entry which is preliminary data.</text>
</comment>
<keyword evidence="3" id="KW-1185">Reference proteome</keyword>
<name>A0ABU0GBH6_9HYPH</name>
<dbReference type="InterPro" id="IPR014507">
    <property type="entry name" value="Baseplate_assembly_J_pred"/>
</dbReference>
<evidence type="ECO:0000313" key="2">
    <source>
        <dbReference type="EMBL" id="MDQ0422289.1"/>
    </source>
</evidence>
<reference evidence="2 3" key="1">
    <citation type="submission" date="2023-07" db="EMBL/GenBank/DDBJ databases">
        <title>Genomic Encyclopedia of Type Strains, Phase IV (KMG-IV): sequencing the most valuable type-strain genomes for metagenomic binning, comparative biology and taxonomic classification.</title>
        <authorList>
            <person name="Goeker M."/>
        </authorList>
    </citation>
    <scope>NUCLEOTIDE SEQUENCE [LARGE SCALE GENOMIC DNA]</scope>
    <source>
        <strain evidence="2 3">DSM 1111</strain>
    </source>
</reference>
<dbReference type="InterPro" id="IPR052726">
    <property type="entry name" value="Phage_Baseplate_Hub"/>
</dbReference>
<protein>
    <submittedName>
        <fullName evidence="2">Phage-related baseplate assembly protein</fullName>
    </submittedName>
</protein>
<gene>
    <name evidence="2" type="ORF">J2045_003337</name>
</gene>
<evidence type="ECO:0000259" key="1">
    <source>
        <dbReference type="Pfam" id="PF26078"/>
    </source>
</evidence>
<feature type="domain" description="Baseplate J-like central" evidence="1">
    <location>
        <begin position="141"/>
        <end position="212"/>
    </location>
</feature>
<organism evidence="2 3">
    <name type="scientific">Peteryoungia aggregata LMG 23059</name>
    <dbReference type="NCBI Taxonomy" id="1368425"/>
    <lineage>
        <taxon>Bacteria</taxon>
        <taxon>Pseudomonadati</taxon>
        <taxon>Pseudomonadota</taxon>
        <taxon>Alphaproteobacteria</taxon>
        <taxon>Hyphomicrobiales</taxon>
        <taxon>Rhizobiaceae</taxon>
        <taxon>Peteryoungia</taxon>
    </lineage>
</organism>
<sequence>MSTTSTNVDLSQLAPPKLVQELNVETIYDEMVSDFLVKWAEKRVARPTLPEITTLNLESDPVAVAFEVAAARELKIRARINDAAVARLLAFATGSDLDHIAANYGVVRLVVQAATANTAAVMEADERFRRRILLRMEAFSSAGPAGAYVYYALTADPTLRDASAITQSPGKVTVTLLKSYADPIPSNAQIAAVALALSEEDARPLTDMVSVNAPQVVSTPIVAELTIYPGPDGNVVRQKAVDQLNAFLLANAYLGRNLSRSALFSKLHVEGVMGARLISPAQDIVIDQRQAIQISSVSVTVTGVDT</sequence>
<dbReference type="RefSeq" id="WP_307374709.1">
    <property type="nucleotide sequence ID" value="NZ_JAUSUW010000010.1"/>
</dbReference>
<dbReference type="InterPro" id="IPR058531">
    <property type="entry name" value="Baseplate_J_M"/>
</dbReference>
<proteinExistence type="predicted"/>
<accession>A0ABU0GBH6</accession>
<dbReference type="Pfam" id="PF26078">
    <property type="entry name" value="Baseplate_J_M"/>
    <property type="match status" value="1"/>
</dbReference>